<proteinExistence type="predicted"/>
<dbReference type="InterPro" id="IPR006527">
    <property type="entry name" value="F-box-assoc_dom_typ1"/>
</dbReference>
<evidence type="ECO:0000259" key="1">
    <source>
        <dbReference type="Pfam" id="PF07734"/>
    </source>
</evidence>
<dbReference type="PANTHER" id="PTHR31672">
    <property type="entry name" value="BNACNNG10540D PROTEIN"/>
    <property type="match status" value="1"/>
</dbReference>
<dbReference type="InterPro" id="IPR050796">
    <property type="entry name" value="SCF_F-box_component"/>
</dbReference>
<reference evidence="2 3" key="1">
    <citation type="submission" date="2024-01" db="EMBL/GenBank/DDBJ databases">
        <authorList>
            <person name="Waweru B."/>
        </authorList>
    </citation>
    <scope>NUCLEOTIDE SEQUENCE [LARGE SCALE GENOMIC DNA]</scope>
</reference>
<dbReference type="InterPro" id="IPR036047">
    <property type="entry name" value="F-box-like_dom_sf"/>
</dbReference>
<dbReference type="Proteomes" id="UP001314170">
    <property type="component" value="Unassembled WGS sequence"/>
</dbReference>
<dbReference type="AlphaFoldDB" id="A0AAV1S685"/>
<comment type="caution">
    <text evidence="2">The sequence shown here is derived from an EMBL/GenBank/DDBJ whole genome shotgun (WGS) entry which is preliminary data.</text>
</comment>
<protein>
    <recommendedName>
        <fullName evidence="1">F-box associated beta-propeller type 1 domain-containing protein</fullName>
    </recommendedName>
</protein>
<dbReference type="PANTHER" id="PTHR31672:SF2">
    <property type="entry name" value="F-BOX DOMAIN-CONTAINING PROTEIN"/>
    <property type="match status" value="1"/>
</dbReference>
<evidence type="ECO:0000313" key="2">
    <source>
        <dbReference type="EMBL" id="CAK7345995.1"/>
    </source>
</evidence>
<dbReference type="EMBL" id="CAWUPB010001173">
    <property type="protein sequence ID" value="CAK7345995.1"/>
    <property type="molecule type" value="Genomic_DNA"/>
</dbReference>
<gene>
    <name evidence="2" type="ORF">DCAF_LOCUS18661</name>
</gene>
<keyword evidence="3" id="KW-1185">Reference proteome</keyword>
<feature type="domain" description="F-box associated beta-propeller type 1" evidence="1">
    <location>
        <begin position="72"/>
        <end position="239"/>
    </location>
</feature>
<accession>A0AAV1S685</accession>
<evidence type="ECO:0000313" key="3">
    <source>
        <dbReference type="Proteomes" id="UP001314170"/>
    </source>
</evidence>
<dbReference type="SUPFAM" id="SSF81383">
    <property type="entry name" value="F-box domain"/>
    <property type="match status" value="1"/>
</dbReference>
<name>A0AAV1S685_9ROSI</name>
<dbReference type="Pfam" id="PF07734">
    <property type="entry name" value="FBA_1"/>
    <property type="match status" value="1"/>
</dbReference>
<sequence>METLCENLISSILLCLPTKSVVRFRSMSKYYDQLVSEPRFATNHALRSNPDQVHGLLRFTSRNPDKMLFYSFHSKPNSRIPEVVPVNFQVMASCNGLILDLSDSGLSVSNPVAPDRIQIIPKLETPYGEYCDLGLAYDPIGFSPLEFKLVHVFRKQMLNIPDDEDVYGLKIFDSIANSWRESKPKMFVRNSFQMESDFYELKVQAVYLNGLLHWFRACGHIVVFNVENEEATLIKMPREMRKAWLDNQDSPWFGAADGFLYVVYVSKRQILTWALLDHETSKVGLVRNNIKGLSRMSHPIFFDGERIVLKCGPKKKLLRLFHLKQEEWKKIGRLPRTTMDDNTTVYVPFIPTLAPLSSDNPSSTGSLLILPNKMPINKKCKKRKRDSVDRK</sequence>
<organism evidence="2 3">
    <name type="scientific">Dovyalis caffra</name>
    <dbReference type="NCBI Taxonomy" id="77055"/>
    <lineage>
        <taxon>Eukaryota</taxon>
        <taxon>Viridiplantae</taxon>
        <taxon>Streptophyta</taxon>
        <taxon>Embryophyta</taxon>
        <taxon>Tracheophyta</taxon>
        <taxon>Spermatophyta</taxon>
        <taxon>Magnoliopsida</taxon>
        <taxon>eudicotyledons</taxon>
        <taxon>Gunneridae</taxon>
        <taxon>Pentapetalae</taxon>
        <taxon>rosids</taxon>
        <taxon>fabids</taxon>
        <taxon>Malpighiales</taxon>
        <taxon>Salicaceae</taxon>
        <taxon>Flacourtieae</taxon>
        <taxon>Dovyalis</taxon>
    </lineage>
</organism>